<dbReference type="Gene3D" id="2.60.40.150">
    <property type="entry name" value="C2 domain"/>
    <property type="match status" value="1"/>
</dbReference>
<dbReference type="PRINTS" id="PR00704">
    <property type="entry name" value="CALPAIN"/>
</dbReference>
<accession>A0AAJ7U6V1</accession>
<evidence type="ECO:0000256" key="2">
    <source>
        <dbReference type="ARBA" id="ARBA00022670"/>
    </source>
</evidence>
<feature type="domain" description="C2" evidence="7">
    <location>
        <begin position="686"/>
        <end position="798"/>
    </location>
</feature>
<feature type="active site" evidence="5 6">
    <location>
        <position position="272"/>
    </location>
</feature>
<dbReference type="InterPro" id="IPR036213">
    <property type="entry name" value="Calpain_III_sf"/>
</dbReference>
<dbReference type="SMART" id="SM00230">
    <property type="entry name" value="CysPc"/>
    <property type="match status" value="1"/>
</dbReference>
<dbReference type="GO" id="GO:0004198">
    <property type="term" value="F:calcium-dependent cysteine-type endopeptidase activity"/>
    <property type="evidence" value="ECO:0007669"/>
    <property type="project" value="InterPro"/>
</dbReference>
<evidence type="ECO:0000256" key="6">
    <source>
        <dbReference type="PROSITE-ProRule" id="PRU00239"/>
    </source>
</evidence>
<evidence type="ECO:0000256" key="4">
    <source>
        <dbReference type="ARBA" id="ARBA00022807"/>
    </source>
</evidence>
<evidence type="ECO:0000256" key="1">
    <source>
        <dbReference type="ARBA" id="ARBA00007623"/>
    </source>
</evidence>
<keyword evidence="2 6" id="KW-0645">Protease</keyword>
<dbReference type="SUPFAM" id="SSF54001">
    <property type="entry name" value="Cysteine proteinases"/>
    <property type="match status" value="1"/>
</dbReference>
<dbReference type="PROSITE" id="PS00139">
    <property type="entry name" value="THIOL_PROTEASE_CYS"/>
    <property type="match status" value="1"/>
</dbReference>
<dbReference type="SUPFAM" id="SSF49562">
    <property type="entry name" value="C2 domain (Calcium/lipid-binding domain, CaLB)"/>
    <property type="match status" value="1"/>
</dbReference>
<sequence length="821" mass="93348">MSCDDIKRFALKELVFFFKYFPRGDLKCGRRNYTDQSDNLADMPWPLGTNVSRLAMASRQHRRQELSGTQLRCMLCIYLLKARGCLPSGCNHVPVFILHFATHPHVPPTPSDQHNHPTQRSTMVRAKRLYNLHSNKLWPGACRLRCRCLECVELPHPPPPPLLNSDIALKCESLCGPALLNRRRWRWWWCLADMHTKPFRGQCYAKLRRECLSAGRPFEDPLFPASDSSLYHTKPPPAHVEWRRPTELCTFPRMVIGGISAHDLNQGTLGNCWFVAACSCLATRPSVWSKVIPDPFSQCWGSGGPSPHPGIFHFCFWRFGEWLDVVVDDRLPTSDGTLLYCSSSEPSEFWSALLEKAYAKLCGSYEALDGGSTAAALVDLSGGVSEPLDLTDTALAHDAVRKFHLFSRLLKAHSRGGLISCSIRATAEEMNRRLASGLVQGHSYSVTSVRKVLLAPRDGDVSRKQFLLRLRNPWGHREWSGPWSDTSEEWNMVSGSERQRMGITVRNDGEFWMSLTDWCKNFTDAVVCRLVNTALLSVRKTWEEVRSFGEWVPSPDPRRNRAGGCSNYDTYLQNPQYMFQVQKNKDEILISLQQQDRDPSQASSRPRKVSIGFLIYKVEENRRYRLHRAPERVAVSKYINALNVFLRLELACGRYVLIPSTYRPGIPRRFLLRLYSDVPSHFRELTKDSPLESCWVVFHRPPVRVVTVHLRAAKVPGKTGISPYGVIICEDMRVQTDVFKGTQEAAFNTRAIFYQRRPDKPIVIQVWSSHWLKDELLGEVGLPDLNQAEDEHTLQLETREGGGGGGTVMVHVRCSDDITAL</sequence>
<dbReference type="SMART" id="SM00720">
    <property type="entry name" value="calpain_III"/>
    <property type="match status" value="1"/>
</dbReference>
<keyword evidence="4 6" id="KW-0788">Thiol protease</keyword>
<dbReference type="CDD" id="cd00044">
    <property type="entry name" value="CysPc"/>
    <property type="match status" value="1"/>
</dbReference>
<dbReference type="Pfam" id="PF01067">
    <property type="entry name" value="Calpain_III"/>
    <property type="match status" value="1"/>
</dbReference>
<dbReference type="InterPro" id="IPR022683">
    <property type="entry name" value="Calpain_III"/>
</dbReference>
<dbReference type="Proteomes" id="UP001318040">
    <property type="component" value="Chromosome 55"/>
</dbReference>
<gene>
    <name evidence="10" type="primary">LOC116954420</name>
</gene>
<evidence type="ECO:0000313" key="9">
    <source>
        <dbReference type="Proteomes" id="UP001318040"/>
    </source>
</evidence>
<evidence type="ECO:0000256" key="3">
    <source>
        <dbReference type="ARBA" id="ARBA00022801"/>
    </source>
</evidence>
<organism evidence="9 10">
    <name type="scientific">Petromyzon marinus</name>
    <name type="common">Sea lamprey</name>
    <dbReference type="NCBI Taxonomy" id="7757"/>
    <lineage>
        <taxon>Eukaryota</taxon>
        <taxon>Metazoa</taxon>
        <taxon>Chordata</taxon>
        <taxon>Craniata</taxon>
        <taxon>Vertebrata</taxon>
        <taxon>Cyclostomata</taxon>
        <taxon>Hyperoartia</taxon>
        <taxon>Petromyzontiformes</taxon>
        <taxon>Petromyzontidae</taxon>
        <taxon>Petromyzon</taxon>
    </lineage>
</organism>
<comment type="similarity">
    <text evidence="1">Belongs to the peptidase C2 family.</text>
</comment>
<dbReference type="InterPro" id="IPR038765">
    <property type="entry name" value="Papain-like_cys_pep_sf"/>
</dbReference>
<evidence type="ECO:0000259" key="7">
    <source>
        <dbReference type="PROSITE" id="PS50004"/>
    </source>
</evidence>
<dbReference type="CDD" id="cd00214">
    <property type="entry name" value="Calpain_III"/>
    <property type="match status" value="1"/>
</dbReference>
<feature type="domain" description="Calpain catalytic" evidence="8">
    <location>
        <begin position="217"/>
        <end position="531"/>
    </location>
</feature>
<dbReference type="Gene3D" id="2.60.120.380">
    <property type="match status" value="1"/>
</dbReference>
<proteinExistence type="inferred from homology"/>
<keyword evidence="9" id="KW-1185">Reference proteome</keyword>
<dbReference type="PROSITE" id="PS50004">
    <property type="entry name" value="C2"/>
    <property type="match status" value="1"/>
</dbReference>
<evidence type="ECO:0000256" key="5">
    <source>
        <dbReference type="PIRSR" id="PIRSR622684-1"/>
    </source>
</evidence>
<dbReference type="Gene3D" id="3.90.70.10">
    <property type="entry name" value="Cysteine proteinases"/>
    <property type="match status" value="1"/>
</dbReference>
<dbReference type="GO" id="GO:0006508">
    <property type="term" value="P:proteolysis"/>
    <property type="evidence" value="ECO:0007669"/>
    <property type="project" value="UniProtKB-KW"/>
</dbReference>
<dbReference type="InterPro" id="IPR022684">
    <property type="entry name" value="Calpain_cysteine_protease"/>
</dbReference>
<dbReference type="AlphaFoldDB" id="A0AAJ7U6V1"/>
<dbReference type="PANTHER" id="PTHR10183">
    <property type="entry name" value="CALPAIN"/>
    <property type="match status" value="1"/>
</dbReference>
<dbReference type="InterPro" id="IPR001300">
    <property type="entry name" value="Peptidase_C2_calpain_cat"/>
</dbReference>
<dbReference type="InterPro" id="IPR022682">
    <property type="entry name" value="Calpain_domain_III"/>
</dbReference>
<dbReference type="GO" id="GO:0005737">
    <property type="term" value="C:cytoplasm"/>
    <property type="evidence" value="ECO:0007669"/>
    <property type="project" value="TreeGrafter"/>
</dbReference>
<dbReference type="FunFam" id="2.60.120.380:FF:000003">
    <property type="entry name" value="Calpain 5"/>
    <property type="match status" value="1"/>
</dbReference>
<dbReference type="InterPro" id="IPR000169">
    <property type="entry name" value="Pept_cys_AS"/>
</dbReference>
<feature type="active site" evidence="5 6">
    <location>
        <position position="472"/>
    </location>
</feature>
<dbReference type="Pfam" id="PF00648">
    <property type="entry name" value="Peptidase_C2"/>
    <property type="match status" value="1"/>
</dbReference>
<dbReference type="InterPro" id="IPR000008">
    <property type="entry name" value="C2_dom"/>
</dbReference>
<dbReference type="RefSeq" id="XP_032830815.1">
    <property type="nucleotide sequence ID" value="XM_032974924.1"/>
</dbReference>
<dbReference type="PANTHER" id="PTHR10183:SF379">
    <property type="entry name" value="CALPAIN-5"/>
    <property type="match status" value="1"/>
</dbReference>
<evidence type="ECO:0000259" key="8">
    <source>
        <dbReference type="PROSITE" id="PS50203"/>
    </source>
</evidence>
<evidence type="ECO:0000313" key="10">
    <source>
        <dbReference type="RefSeq" id="XP_032830815.1"/>
    </source>
</evidence>
<name>A0AAJ7U6V1_PETMA</name>
<reference evidence="10" key="1">
    <citation type="submission" date="2025-08" db="UniProtKB">
        <authorList>
            <consortium name="RefSeq"/>
        </authorList>
    </citation>
    <scope>IDENTIFICATION</scope>
    <source>
        <tissue evidence="10">Sperm</tissue>
    </source>
</reference>
<dbReference type="PROSITE" id="PS50203">
    <property type="entry name" value="CALPAIN_CAT"/>
    <property type="match status" value="1"/>
</dbReference>
<dbReference type="InterPro" id="IPR033883">
    <property type="entry name" value="C2_III"/>
</dbReference>
<protein>
    <submittedName>
        <fullName evidence="10">Calpain-5-like isoform X1</fullName>
    </submittedName>
</protein>
<feature type="active site" evidence="5 6">
    <location>
        <position position="442"/>
    </location>
</feature>
<dbReference type="InterPro" id="IPR035892">
    <property type="entry name" value="C2_domain_sf"/>
</dbReference>
<keyword evidence="3 6" id="KW-0378">Hydrolase</keyword>
<dbReference type="KEGG" id="pmrn:116954420"/>
<dbReference type="SUPFAM" id="SSF49758">
    <property type="entry name" value="Calpain large subunit, middle domain (domain III)"/>
    <property type="match status" value="1"/>
</dbReference>
<dbReference type="FunFam" id="3.90.70.10:FF:000114">
    <property type="entry name" value="Calpain a"/>
    <property type="match status" value="1"/>
</dbReference>